<dbReference type="InterPro" id="IPR050490">
    <property type="entry name" value="Bact_solute-bd_prot1"/>
</dbReference>
<comment type="caution">
    <text evidence="5">The sequence shown here is derived from an EMBL/GenBank/DDBJ whole genome shotgun (WGS) entry which is preliminary data.</text>
</comment>
<dbReference type="RefSeq" id="WP_199238363.1">
    <property type="nucleotide sequence ID" value="NZ_SLWN01000008.1"/>
</dbReference>
<gene>
    <name evidence="5" type="ORF">EV652_10830</name>
</gene>
<evidence type="ECO:0000256" key="4">
    <source>
        <dbReference type="SAM" id="SignalP"/>
    </source>
</evidence>
<keyword evidence="5" id="KW-0762">Sugar transport</keyword>
<dbReference type="Pfam" id="PF13416">
    <property type="entry name" value="SBP_bac_8"/>
    <property type="match status" value="1"/>
</dbReference>
<dbReference type="Gene3D" id="3.40.190.10">
    <property type="entry name" value="Periplasmic binding protein-like II"/>
    <property type="match status" value="2"/>
</dbReference>
<dbReference type="Proteomes" id="UP000294508">
    <property type="component" value="Unassembled WGS sequence"/>
</dbReference>
<protein>
    <submittedName>
        <fullName evidence="5">Multiple sugar transport system substrate-binding protein</fullName>
    </submittedName>
</protein>
<dbReference type="PANTHER" id="PTHR43649:SF14">
    <property type="entry name" value="BLR3389 PROTEIN"/>
    <property type="match status" value="1"/>
</dbReference>
<evidence type="ECO:0000313" key="5">
    <source>
        <dbReference type="EMBL" id="TCO24499.1"/>
    </source>
</evidence>
<dbReference type="PANTHER" id="PTHR43649">
    <property type="entry name" value="ARABINOSE-BINDING PROTEIN-RELATED"/>
    <property type="match status" value="1"/>
</dbReference>
<proteinExistence type="inferred from homology"/>
<dbReference type="PROSITE" id="PS01037">
    <property type="entry name" value="SBP_BACTERIAL_1"/>
    <property type="match status" value="1"/>
</dbReference>
<name>A0A4R2HA52_9ACTN</name>
<dbReference type="PROSITE" id="PS51257">
    <property type="entry name" value="PROKAR_LIPOPROTEIN"/>
    <property type="match status" value="1"/>
</dbReference>
<organism evidence="5 6">
    <name type="scientific">Kribbella steppae</name>
    <dbReference type="NCBI Taxonomy" id="2512223"/>
    <lineage>
        <taxon>Bacteria</taxon>
        <taxon>Bacillati</taxon>
        <taxon>Actinomycetota</taxon>
        <taxon>Actinomycetes</taxon>
        <taxon>Propionibacteriales</taxon>
        <taxon>Kribbellaceae</taxon>
        <taxon>Kribbella</taxon>
    </lineage>
</organism>
<dbReference type="InterPro" id="IPR006059">
    <property type="entry name" value="SBP"/>
</dbReference>
<sequence>MQRITNRKALTALAVAGALVLTACGGGGGGGSEAAKGEDKPVDSLKFYNDKGGWKDAFVQVGAASKKDIGVGMEPVGYSDSNTYTAFIRSSFRTKEKADLFTWHTGKELEDLVDQKLVAETTDQWTKAVADGNVPEQLKQYFTYDDKQYCVPLNAGYWVMYYNKAVFKKAGITQTPKTWPELLAVADKVKAAGVKPFYQTNILFSFVWFETLLAGKDPDLYDALAAGKAKYTDPGVVEVMNEWKMMIDAGYFSDPGSKTEPQAQLKNGDVAMINFGTWFSGNLNSLKMKAGTDYDFFIIPNVNAGLPKTSMIFETGPVCSAAQSEHTSTVKKWTEWWVTPQAQTAWANSRGDLSFNPKAEVKDPSLASLNKDVGGDGYRLINRWFEATPVPVANKALEVFGAFVTKPGDPMPGLQKIQAEADAYWAKQK</sequence>
<feature type="chain" id="PRO_5039575402" evidence="4">
    <location>
        <begin position="24"/>
        <end position="429"/>
    </location>
</feature>
<feature type="signal peptide" evidence="4">
    <location>
        <begin position="1"/>
        <end position="23"/>
    </location>
</feature>
<evidence type="ECO:0000256" key="1">
    <source>
        <dbReference type="ARBA" id="ARBA00008520"/>
    </source>
</evidence>
<reference evidence="5 6" key="1">
    <citation type="journal article" date="2015" name="Stand. Genomic Sci.">
        <title>Genomic Encyclopedia of Bacterial and Archaeal Type Strains, Phase III: the genomes of soil and plant-associated and newly described type strains.</title>
        <authorList>
            <person name="Whitman W.B."/>
            <person name="Woyke T."/>
            <person name="Klenk H.P."/>
            <person name="Zhou Y."/>
            <person name="Lilburn T.G."/>
            <person name="Beck B.J."/>
            <person name="De Vos P."/>
            <person name="Vandamme P."/>
            <person name="Eisen J.A."/>
            <person name="Garrity G."/>
            <person name="Hugenholtz P."/>
            <person name="Kyrpides N.C."/>
        </authorList>
    </citation>
    <scope>NUCLEOTIDE SEQUENCE [LARGE SCALE GENOMIC DNA]</scope>
    <source>
        <strain evidence="5 6">VKM Ac-2572</strain>
    </source>
</reference>
<dbReference type="InterPro" id="IPR006061">
    <property type="entry name" value="SBP_1_CS"/>
</dbReference>
<evidence type="ECO:0000313" key="6">
    <source>
        <dbReference type="Proteomes" id="UP000294508"/>
    </source>
</evidence>
<dbReference type="EMBL" id="SLWN01000008">
    <property type="protein sequence ID" value="TCO24499.1"/>
    <property type="molecule type" value="Genomic_DNA"/>
</dbReference>
<keyword evidence="3 4" id="KW-0732">Signal</keyword>
<evidence type="ECO:0000256" key="3">
    <source>
        <dbReference type="ARBA" id="ARBA00022729"/>
    </source>
</evidence>
<comment type="similarity">
    <text evidence="1">Belongs to the bacterial solute-binding protein 1 family.</text>
</comment>
<evidence type="ECO:0000256" key="2">
    <source>
        <dbReference type="ARBA" id="ARBA00022448"/>
    </source>
</evidence>
<dbReference type="GO" id="GO:0055085">
    <property type="term" value="P:transmembrane transport"/>
    <property type="evidence" value="ECO:0007669"/>
    <property type="project" value="InterPro"/>
</dbReference>
<dbReference type="SUPFAM" id="SSF53850">
    <property type="entry name" value="Periplasmic binding protein-like II"/>
    <property type="match status" value="1"/>
</dbReference>
<keyword evidence="2" id="KW-0813">Transport</keyword>
<keyword evidence="6" id="KW-1185">Reference proteome</keyword>
<dbReference type="AlphaFoldDB" id="A0A4R2HA52"/>
<accession>A0A4R2HA52</accession>